<evidence type="ECO:0000256" key="2">
    <source>
        <dbReference type="ARBA" id="ARBA00023157"/>
    </source>
</evidence>
<dbReference type="Gene3D" id="1.20.5.1000">
    <property type="entry name" value="arf6 gtpase in complex with a specific effector, jip4"/>
    <property type="match status" value="1"/>
</dbReference>
<evidence type="ECO:0000256" key="1">
    <source>
        <dbReference type="ARBA" id="ARBA00008455"/>
    </source>
</evidence>
<dbReference type="Proteomes" id="UP000241769">
    <property type="component" value="Unassembled WGS sequence"/>
</dbReference>
<evidence type="ECO:0000313" key="7">
    <source>
        <dbReference type="Proteomes" id="UP000241769"/>
    </source>
</evidence>
<dbReference type="GO" id="GO:0006508">
    <property type="term" value="P:proteolysis"/>
    <property type="evidence" value="ECO:0007669"/>
    <property type="project" value="InterPro"/>
</dbReference>
<dbReference type="STRING" id="1890364.A0A2P6N4J1"/>
<dbReference type="OrthoDB" id="10259130at2759"/>
<dbReference type="SMART" id="SM00848">
    <property type="entry name" value="Inhibitor_I29"/>
    <property type="match status" value="1"/>
</dbReference>
<feature type="domain" description="Cathepsin propeptide inhibitor" evidence="5">
    <location>
        <begin position="208"/>
        <end position="268"/>
    </location>
</feature>
<dbReference type="Pfam" id="PF00112">
    <property type="entry name" value="Peptidase_C1"/>
    <property type="match status" value="1"/>
</dbReference>
<keyword evidence="2" id="KW-1015">Disulfide bond</keyword>
<gene>
    <name evidence="6" type="ORF">PROFUN_01052</name>
</gene>
<evidence type="ECO:0000259" key="4">
    <source>
        <dbReference type="SMART" id="SM00645"/>
    </source>
</evidence>
<dbReference type="InterPro" id="IPR013201">
    <property type="entry name" value="Prot_inhib_I29"/>
</dbReference>
<reference evidence="6 7" key="1">
    <citation type="journal article" date="2018" name="Genome Biol. Evol.">
        <title>Multiple Roots of Fruiting Body Formation in Amoebozoa.</title>
        <authorList>
            <person name="Hillmann F."/>
            <person name="Forbes G."/>
            <person name="Novohradska S."/>
            <person name="Ferling I."/>
            <person name="Riege K."/>
            <person name="Groth M."/>
            <person name="Westermann M."/>
            <person name="Marz M."/>
            <person name="Spaller T."/>
            <person name="Winckler T."/>
            <person name="Schaap P."/>
            <person name="Glockner G."/>
        </authorList>
    </citation>
    <scope>NUCLEOTIDE SEQUENCE [LARGE SCALE GENOMIC DNA]</scope>
    <source>
        <strain evidence="6 7">Jena</strain>
    </source>
</reference>
<dbReference type="InterPro" id="IPR000169">
    <property type="entry name" value="Pept_cys_AS"/>
</dbReference>
<dbReference type="PROSITE" id="PS00139">
    <property type="entry name" value="THIOL_PROTEASE_CYS"/>
    <property type="match status" value="1"/>
</dbReference>
<keyword evidence="7" id="KW-1185">Reference proteome</keyword>
<sequence>MLSPNILEEICRGSRQRYPIVAKTGKRENIQLDSSHYLKFAVAQLSEMVTFHKSQKELRDMFSGTSLSINKYNQIASYLHPPWETIWPMVNRNFETCIIPGGYATLDETMWARQREDPRIVCIQRKPDRIGWKCITMAVKMPTQAGRICFYFVRRELFLNLCRARRKTNRRIHSSNTAHRSAMRVFVFFLFGLVLTAALIDHQTKEEFEGFVLKYERRYIHAAEYAKRLGIFTVNKLKNIEHNLRYANGEVGWKAGVTQFSDLTVEEFKKLFTGAQSNLNSTVNPPSNSHKKSDKRGLVDWRRRGLVSTVKNQGQCGSCWSLAATAAVLETCVGISTKKMYNASAYYLQDCFGDARCSGSDVDVAMMYMHRAGVYLTKDYPRAVGECQSLNKTMLWAGDISYGNDEASVGTFLQTGAVVVRIDATPLQSYKSGVINAPTAKKHDHAVVVVALTTDCDGVSNQCWVIKNSWGTRWGERGFFRVARGIASMGLGPQGVTAVTDCTVGGSEDVRGILLWLTFILFTGLIIDHLAEASIQAWITVTVEFCLEKQVQGRRCHQSGRCSLLLDPTHHATEAYANLFLSEVDVYEENLSITGLEGQINRLQGELRAQDILSVDQMAQIERENEELKTKNDQLERQNRLSENKIAVIERENEASKASTENLKAENEALKASTEALKAENEALKASTENLKAENETLKASTEALKAENEALKEQMQIVKNLHAEIELLSRKAQDVIQTMEQSAQQNA</sequence>
<accession>A0A2P6N4J1</accession>
<dbReference type="PANTHER" id="PTHR12411">
    <property type="entry name" value="CYSTEINE PROTEASE FAMILY C1-RELATED"/>
    <property type="match status" value="1"/>
</dbReference>
<comment type="similarity">
    <text evidence="1">Belongs to the peptidase C1 family.</text>
</comment>
<protein>
    <submittedName>
        <fullName evidence="6">Cathepsin L</fullName>
    </submittedName>
</protein>
<keyword evidence="3" id="KW-0175">Coiled coil</keyword>
<dbReference type="InterPro" id="IPR038765">
    <property type="entry name" value="Papain-like_cys_pep_sf"/>
</dbReference>
<comment type="caution">
    <text evidence="6">The sequence shown here is derived from an EMBL/GenBank/DDBJ whole genome shotgun (WGS) entry which is preliminary data.</text>
</comment>
<dbReference type="SMART" id="SM00645">
    <property type="entry name" value="Pept_C1"/>
    <property type="match status" value="1"/>
</dbReference>
<dbReference type="CDD" id="cd02248">
    <property type="entry name" value="Peptidase_C1A"/>
    <property type="match status" value="1"/>
</dbReference>
<dbReference type="Pfam" id="PF08246">
    <property type="entry name" value="Inhibitor_I29"/>
    <property type="match status" value="1"/>
</dbReference>
<dbReference type="InterPro" id="IPR025661">
    <property type="entry name" value="Pept_asp_AS"/>
</dbReference>
<evidence type="ECO:0000313" key="6">
    <source>
        <dbReference type="EMBL" id="PRP78879.1"/>
    </source>
</evidence>
<dbReference type="InterPro" id="IPR013128">
    <property type="entry name" value="Peptidase_C1A"/>
</dbReference>
<dbReference type="Gene3D" id="3.90.70.10">
    <property type="entry name" value="Cysteine proteinases"/>
    <property type="match status" value="1"/>
</dbReference>
<dbReference type="GO" id="GO:0008234">
    <property type="term" value="F:cysteine-type peptidase activity"/>
    <property type="evidence" value="ECO:0007669"/>
    <property type="project" value="InterPro"/>
</dbReference>
<dbReference type="InterPro" id="IPR039417">
    <property type="entry name" value="Peptidase_C1A_papain-like"/>
</dbReference>
<dbReference type="SUPFAM" id="SSF54001">
    <property type="entry name" value="Cysteine proteinases"/>
    <property type="match status" value="1"/>
</dbReference>
<feature type="domain" description="Peptidase C1A papain C-terminal" evidence="4">
    <location>
        <begin position="299"/>
        <end position="494"/>
    </location>
</feature>
<dbReference type="PROSITE" id="PS00640">
    <property type="entry name" value="THIOL_PROTEASE_ASN"/>
    <property type="match status" value="1"/>
</dbReference>
<dbReference type="InterPro" id="IPR000668">
    <property type="entry name" value="Peptidase_C1A_C"/>
</dbReference>
<evidence type="ECO:0000259" key="5">
    <source>
        <dbReference type="SMART" id="SM00848"/>
    </source>
</evidence>
<dbReference type="AlphaFoldDB" id="A0A2P6N4J1"/>
<proteinExistence type="inferred from homology"/>
<organism evidence="6 7">
    <name type="scientific">Planoprotostelium fungivorum</name>
    <dbReference type="NCBI Taxonomy" id="1890364"/>
    <lineage>
        <taxon>Eukaryota</taxon>
        <taxon>Amoebozoa</taxon>
        <taxon>Evosea</taxon>
        <taxon>Variosea</taxon>
        <taxon>Cavosteliida</taxon>
        <taxon>Cavosteliaceae</taxon>
        <taxon>Planoprotostelium</taxon>
    </lineage>
</organism>
<dbReference type="InParanoid" id="A0A2P6N4J1"/>
<evidence type="ECO:0000256" key="3">
    <source>
        <dbReference type="SAM" id="Coils"/>
    </source>
</evidence>
<name>A0A2P6N4J1_9EUKA</name>
<feature type="coiled-coil region" evidence="3">
    <location>
        <begin position="618"/>
        <end position="739"/>
    </location>
</feature>
<dbReference type="EMBL" id="MDYQ01000207">
    <property type="protein sequence ID" value="PRP78879.1"/>
    <property type="molecule type" value="Genomic_DNA"/>
</dbReference>